<keyword evidence="3" id="KW-1185">Reference proteome</keyword>
<sequence>MRNRFAALLAALAVPLFAVLGLATPAFAAYEQDWTTNVTWYEDSSRECVENRYVSGCVQPYGDYIWLKNNGSADYVVKITWWDLDGDREGYCTNNFAPSAGWTVCNKDFPEGHRIAWYVVYHANGQWWSGSNQTTTV</sequence>
<feature type="signal peptide" evidence="1">
    <location>
        <begin position="1"/>
        <end position="28"/>
    </location>
</feature>
<dbReference type="AlphaFoldDB" id="A0A9X3PCQ1"/>
<feature type="chain" id="PRO_5040975415" description="Secreted protein" evidence="1">
    <location>
        <begin position="29"/>
        <end position="137"/>
    </location>
</feature>
<comment type="caution">
    <text evidence="2">The sequence shown here is derived from an EMBL/GenBank/DDBJ whole genome shotgun (WGS) entry which is preliminary data.</text>
</comment>
<evidence type="ECO:0000313" key="2">
    <source>
        <dbReference type="EMBL" id="MDA1361118.1"/>
    </source>
</evidence>
<protein>
    <recommendedName>
        <fullName evidence="4">Secreted protein</fullName>
    </recommendedName>
</protein>
<evidence type="ECO:0008006" key="4">
    <source>
        <dbReference type="Google" id="ProtNLM"/>
    </source>
</evidence>
<gene>
    <name evidence="2" type="ORF">O1R50_15920</name>
</gene>
<dbReference type="Proteomes" id="UP001146067">
    <property type="component" value="Unassembled WGS sequence"/>
</dbReference>
<keyword evidence="1" id="KW-0732">Signal</keyword>
<accession>A0A9X3PCQ1</accession>
<dbReference type="RefSeq" id="WP_270111093.1">
    <property type="nucleotide sequence ID" value="NZ_JAPZVP010000012.1"/>
</dbReference>
<proteinExistence type="predicted"/>
<dbReference type="EMBL" id="JAPZVP010000012">
    <property type="protein sequence ID" value="MDA1361118.1"/>
    <property type="molecule type" value="Genomic_DNA"/>
</dbReference>
<evidence type="ECO:0000313" key="3">
    <source>
        <dbReference type="Proteomes" id="UP001146067"/>
    </source>
</evidence>
<organism evidence="2 3">
    <name type="scientific">Glycomyces luteolus</name>
    <dbReference type="NCBI Taxonomy" id="2670330"/>
    <lineage>
        <taxon>Bacteria</taxon>
        <taxon>Bacillati</taxon>
        <taxon>Actinomycetota</taxon>
        <taxon>Actinomycetes</taxon>
        <taxon>Glycomycetales</taxon>
        <taxon>Glycomycetaceae</taxon>
        <taxon>Glycomyces</taxon>
    </lineage>
</organism>
<reference evidence="2" key="1">
    <citation type="submission" date="2022-12" db="EMBL/GenBank/DDBJ databases">
        <title>Gycomyces niveus sp.nov.,a novel actinomycete isolated from soil in Shouguan.</title>
        <authorList>
            <person name="Yang X."/>
        </authorList>
    </citation>
    <scope>NUCLEOTIDE SEQUENCE</scope>
    <source>
        <strain evidence="2">NEAU-A15</strain>
    </source>
</reference>
<name>A0A9X3PCQ1_9ACTN</name>
<evidence type="ECO:0000256" key="1">
    <source>
        <dbReference type="SAM" id="SignalP"/>
    </source>
</evidence>